<accession>A0A3L8SZS1</accession>
<dbReference type="EMBL" id="QUSF01000003">
    <property type="protein sequence ID" value="RLW11628.1"/>
    <property type="molecule type" value="Genomic_DNA"/>
</dbReference>
<evidence type="ECO:0000313" key="3">
    <source>
        <dbReference type="Proteomes" id="UP000276834"/>
    </source>
</evidence>
<feature type="region of interest" description="Disordered" evidence="1">
    <location>
        <begin position="1"/>
        <end position="29"/>
    </location>
</feature>
<sequence length="99" mass="10367">MTQPPFSLKGFLSSGTPFTSGSSPDLSSMNNRCKRLNVYGTRLGGSQLGTGGALAPALPPGHGTAREAGWGRGRPRPGCEPRSSMLMAGIVYTTEARRE</sequence>
<feature type="compositionally biased region" description="Low complexity" evidence="1">
    <location>
        <begin position="11"/>
        <end position="24"/>
    </location>
</feature>
<evidence type="ECO:0000313" key="2">
    <source>
        <dbReference type="EMBL" id="RLW11628.1"/>
    </source>
</evidence>
<proteinExistence type="predicted"/>
<reference evidence="2 3" key="1">
    <citation type="journal article" date="2018" name="Proc. R. Soc. B">
        <title>A non-coding region near Follistatin controls head colour polymorphism in the Gouldian finch.</title>
        <authorList>
            <person name="Toomey M.B."/>
            <person name="Marques C.I."/>
            <person name="Andrade P."/>
            <person name="Araujo P.M."/>
            <person name="Sabatino S."/>
            <person name="Gazda M.A."/>
            <person name="Afonso S."/>
            <person name="Lopes R.J."/>
            <person name="Corbo J.C."/>
            <person name="Carneiro M."/>
        </authorList>
    </citation>
    <scope>NUCLEOTIDE SEQUENCE [LARGE SCALE GENOMIC DNA]</scope>
    <source>
        <strain evidence="2">Red01</strain>
        <tissue evidence="2">Muscle</tissue>
    </source>
</reference>
<name>A0A3L8SZS1_CHLGU</name>
<comment type="caution">
    <text evidence="2">The sequence shown here is derived from an EMBL/GenBank/DDBJ whole genome shotgun (WGS) entry which is preliminary data.</text>
</comment>
<protein>
    <submittedName>
        <fullName evidence="2">Uncharacterized protein</fullName>
    </submittedName>
</protein>
<dbReference type="AlphaFoldDB" id="A0A3L8SZS1"/>
<dbReference type="Proteomes" id="UP000276834">
    <property type="component" value="Unassembled WGS sequence"/>
</dbReference>
<organism evidence="2 3">
    <name type="scientific">Chloebia gouldiae</name>
    <name type="common">Gouldian finch</name>
    <name type="synonym">Erythrura gouldiae</name>
    <dbReference type="NCBI Taxonomy" id="44316"/>
    <lineage>
        <taxon>Eukaryota</taxon>
        <taxon>Metazoa</taxon>
        <taxon>Chordata</taxon>
        <taxon>Craniata</taxon>
        <taxon>Vertebrata</taxon>
        <taxon>Euteleostomi</taxon>
        <taxon>Archelosauria</taxon>
        <taxon>Archosauria</taxon>
        <taxon>Dinosauria</taxon>
        <taxon>Saurischia</taxon>
        <taxon>Theropoda</taxon>
        <taxon>Coelurosauria</taxon>
        <taxon>Aves</taxon>
        <taxon>Neognathae</taxon>
        <taxon>Neoaves</taxon>
        <taxon>Telluraves</taxon>
        <taxon>Australaves</taxon>
        <taxon>Passeriformes</taxon>
        <taxon>Passeroidea</taxon>
        <taxon>Passeridae</taxon>
        <taxon>Chloebia</taxon>
    </lineage>
</organism>
<feature type="region of interest" description="Disordered" evidence="1">
    <location>
        <begin position="50"/>
        <end position="83"/>
    </location>
</feature>
<evidence type="ECO:0000256" key="1">
    <source>
        <dbReference type="SAM" id="MobiDB-lite"/>
    </source>
</evidence>
<keyword evidence="3" id="KW-1185">Reference proteome</keyword>
<gene>
    <name evidence="2" type="ORF">DV515_00001527</name>
</gene>